<feature type="region of interest" description="Disordered" evidence="1">
    <location>
        <begin position="1"/>
        <end position="32"/>
    </location>
</feature>
<gene>
    <name evidence="2" type="ORF">GUJ93_ZPchr0002g24876</name>
</gene>
<dbReference type="GO" id="GO:0009507">
    <property type="term" value="C:chloroplast"/>
    <property type="evidence" value="ECO:0007669"/>
    <property type="project" value="TreeGrafter"/>
</dbReference>
<reference evidence="2" key="1">
    <citation type="journal article" date="2021" name="bioRxiv">
        <title>Whole Genome Assembly and Annotation of Northern Wild Rice, Zizania palustris L., Supports a Whole Genome Duplication in the Zizania Genus.</title>
        <authorList>
            <person name="Haas M."/>
            <person name="Kono T."/>
            <person name="Macchietto M."/>
            <person name="Millas R."/>
            <person name="McGilp L."/>
            <person name="Shao M."/>
            <person name="Duquette J."/>
            <person name="Hirsch C.N."/>
            <person name="Kimball J."/>
        </authorList>
    </citation>
    <scope>NUCLEOTIDE SEQUENCE</scope>
    <source>
        <tissue evidence="2">Fresh leaf tissue</tissue>
    </source>
</reference>
<dbReference type="PANTHER" id="PTHR31793:SF4">
    <property type="entry name" value="OS02G0659700 PROTEIN"/>
    <property type="match status" value="1"/>
</dbReference>
<protein>
    <recommendedName>
        <fullName evidence="4">Thioesterase domain-containing protein</fullName>
    </recommendedName>
</protein>
<evidence type="ECO:0000313" key="3">
    <source>
        <dbReference type="Proteomes" id="UP000729402"/>
    </source>
</evidence>
<accession>A0A8J5VU04</accession>
<comment type="caution">
    <text evidence="2">The sequence shown here is derived from an EMBL/GenBank/DDBJ whole genome shotgun (WGS) entry which is preliminary data.</text>
</comment>
<sequence>MLQPSVNLAPNTRHPPHPLARAGARSPSPWSRSSCCLSVHIGRSRPRNSGALVHAAPNSRSHEAISTKTNTKLRVDKFYELEMSVCDCEVDKYGVVNNVVYARYIDQAREELVTSLGFSTSSVACTGNAMALSELNLKYLTPLKRGDRFVVKVRIAEIKGARIYVEHFIETLPDRKLVLEATATVACLDREYRPTRVFPDLSSKLLHFFSSLDGQSLMV</sequence>
<feature type="compositionally biased region" description="Polar residues" evidence="1">
    <location>
        <begin position="1"/>
        <end position="10"/>
    </location>
</feature>
<proteinExistence type="predicted"/>
<dbReference type="GO" id="GO:0016297">
    <property type="term" value="F:fatty acyl-[ACP] hydrolase activity"/>
    <property type="evidence" value="ECO:0007669"/>
    <property type="project" value="TreeGrafter"/>
</dbReference>
<keyword evidence="3" id="KW-1185">Reference proteome</keyword>
<dbReference type="InterPro" id="IPR050563">
    <property type="entry name" value="4-hydroxybenzoyl-CoA_TE"/>
</dbReference>
<reference evidence="2" key="2">
    <citation type="submission" date="2021-02" db="EMBL/GenBank/DDBJ databases">
        <authorList>
            <person name="Kimball J.A."/>
            <person name="Haas M.W."/>
            <person name="Macchietto M."/>
            <person name="Kono T."/>
            <person name="Duquette J."/>
            <person name="Shao M."/>
        </authorList>
    </citation>
    <scope>NUCLEOTIDE SEQUENCE</scope>
    <source>
        <tissue evidence="2">Fresh leaf tissue</tissue>
    </source>
</reference>
<evidence type="ECO:0008006" key="4">
    <source>
        <dbReference type="Google" id="ProtNLM"/>
    </source>
</evidence>
<organism evidence="2 3">
    <name type="scientific">Zizania palustris</name>
    <name type="common">Northern wild rice</name>
    <dbReference type="NCBI Taxonomy" id="103762"/>
    <lineage>
        <taxon>Eukaryota</taxon>
        <taxon>Viridiplantae</taxon>
        <taxon>Streptophyta</taxon>
        <taxon>Embryophyta</taxon>
        <taxon>Tracheophyta</taxon>
        <taxon>Spermatophyta</taxon>
        <taxon>Magnoliopsida</taxon>
        <taxon>Liliopsida</taxon>
        <taxon>Poales</taxon>
        <taxon>Poaceae</taxon>
        <taxon>BOP clade</taxon>
        <taxon>Oryzoideae</taxon>
        <taxon>Oryzeae</taxon>
        <taxon>Zizaniinae</taxon>
        <taxon>Zizania</taxon>
    </lineage>
</organism>
<dbReference type="EMBL" id="JAAALK010000287">
    <property type="protein sequence ID" value="KAG8060003.1"/>
    <property type="molecule type" value="Genomic_DNA"/>
</dbReference>
<dbReference type="AlphaFoldDB" id="A0A8J5VU04"/>
<dbReference type="FunFam" id="3.10.129.10:FF:000066">
    <property type="entry name" value="Acyl-acyl carrier protein thioesterase ATL3 chloroplastic"/>
    <property type="match status" value="1"/>
</dbReference>
<dbReference type="Proteomes" id="UP000729402">
    <property type="component" value="Unassembled WGS sequence"/>
</dbReference>
<name>A0A8J5VU04_ZIZPA</name>
<evidence type="ECO:0000313" key="2">
    <source>
        <dbReference type="EMBL" id="KAG8060003.1"/>
    </source>
</evidence>
<dbReference type="Pfam" id="PF13279">
    <property type="entry name" value="4HBT_2"/>
    <property type="match status" value="1"/>
</dbReference>
<evidence type="ECO:0000256" key="1">
    <source>
        <dbReference type="SAM" id="MobiDB-lite"/>
    </source>
</evidence>
<dbReference type="PANTHER" id="PTHR31793">
    <property type="entry name" value="4-HYDROXYBENZOYL-COA THIOESTERASE FAMILY MEMBER"/>
    <property type="match status" value="1"/>
</dbReference>
<dbReference type="CDD" id="cd00586">
    <property type="entry name" value="4HBT"/>
    <property type="match status" value="1"/>
</dbReference>
<dbReference type="OrthoDB" id="588330at2759"/>